<dbReference type="Gene3D" id="3.30.420.10">
    <property type="entry name" value="Ribonuclease H-like superfamily/Ribonuclease H"/>
    <property type="match status" value="1"/>
</dbReference>
<dbReference type="SUPFAM" id="SSF53098">
    <property type="entry name" value="Ribonuclease H-like"/>
    <property type="match status" value="1"/>
</dbReference>
<dbReference type="GO" id="GO:0005829">
    <property type="term" value="C:cytosol"/>
    <property type="evidence" value="ECO:0007669"/>
    <property type="project" value="TreeGrafter"/>
</dbReference>
<proteinExistence type="predicted"/>
<protein>
    <submittedName>
        <fullName evidence="3">ISSag9, transposase family protein</fullName>
    </submittedName>
</protein>
<feature type="domain" description="Integrase catalytic" evidence="2">
    <location>
        <begin position="266"/>
        <end position="431"/>
    </location>
</feature>
<gene>
    <name evidence="3" type="ORF">ROSINTL182_06707</name>
</gene>
<dbReference type="GO" id="GO:0003676">
    <property type="term" value="F:nucleic acid binding"/>
    <property type="evidence" value="ECO:0007669"/>
    <property type="project" value="InterPro"/>
</dbReference>
<dbReference type="GO" id="GO:0006310">
    <property type="term" value="P:DNA recombination"/>
    <property type="evidence" value="ECO:0007669"/>
    <property type="project" value="UniProtKB-KW"/>
</dbReference>
<dbReference type="GO" id="GO:0004803">
    <property type="term" value="F:transposase activity"/>
    <property type="evidence" value="ECO:0007669"/>
    <property type="project" value="TreeGrafter"/>
</dbReference>
<evidence type="ECO:0000256" key="1">
    <source>
        <dbReference type="ARBA" id="ARBA00023172"/>
    </source>
</evidence>
<dbReference type="PANTHER" id="PTHR10948:SF23">
    <property type="entry name" value="TRANSPOSASE INSI FOR INSERTION SEQUENCE ELEMENT IS30A-RELATED"/>
    <property type="match status" value="1"/>
</dbReference>
<dbReference type="EMBL" id="ABYJ02000076">
    <property type="protein sequence ID" value="EEV01373.1"/>
    <property type="molecule type" value="Genomic_DNA"/>
</dbReference>
<sequence length="458" mass="52949">MQEEQKCSSCFLTELQQLAGKGDSMAKFLNYEDRLEIESGLKEHMTFTELGEKLGRDRTTITKEIRNYSIEQDTGYGSYPHNTCKYRKACKRKKVCGTNDCRHPLVAVCKQCELICNRYCEHYEEEICTHRFKPPYVCNGCSEVKKCTLTKTVYDALGAQRRATDKISESRSGILATEGEIARLNEILVPLVKQGQSIHQIYLTHKDELMCSEKTLYNYVDGCLFDIRNIDLPRKVKYRPRYKKPELKVDRGCRVGRNYHDYEVYMEQHPDTAVVQMDSVIGSKGGKVLLTIYFVNVSLMLGFLREANTSKSVIDIYDELYHRLGGQDFRKLFPVILTDNGSEFSNPRCIENGPDGKGFQRTRIYYCNPSAPYQKAEIEVGHEFIRRILPKGRSFDELTQADVELMMNHINSYRRKKLNGKSPYEAFSFYYGEDLAERLRCHEVAAKDINLTARLLKK</sequence>
<dbReference type="Pfam" id="PF13936">
    <property type="entry name" value="HTH_38"/>
    <property type="match status" value="1"/>
</dbReference>
<dbReference type="PROSITE" id="PS50994">
    <property type="entry name" value="INTEGRASE"/>
    <property type="match status" value="1"/>
</dbReference>
<dbReference type="InterPro" id="IPR012337">
    <property type="entry name" value="RNaseH-like_sf"/>
</dbReference>
<evidence type="ECO:0000313" key="3">
    <source>
        <dbReference type="EMBL" id="EEV01373.1"/>
    </source>
</evidence>
<reference evidence="3 4" key="1">
    <citation type="submission" date="2009-08" db="EMBL/GenBank/DDBJ databases">
        <authorList>
            <person name="Weinstock G."/>
            <person name="Sodergren E."/>
            <person name="Clifton S."/>
            <person name="Fulton L."/>
            <person name="Fulton B."/>
            <person name="Courtney L."/>
            <person name="Fronick C."/>
            <person name="Harrison M."/>
            <person name="Strong C."/>
            <person name="Farmer C."/>
            <person name="Delahaunty K."/>
            <person name="Markovic C."/>
            <person name="Hall O."/>
            <person name="Minx P."/>
            <person name="Tomlinson C."/>
            <person name="Mitreva M."/>
            <person name="Nelson J."/>
            <person name="Hou S."/>
            <person name="Wollam A."/>
            <person name="Pepin K.H."/>
            <person name="Johnson M."/>
            <person name="Bhonagiri V."/>
            <person name="Nash W.E."/>
            <person name="Warren W."/>
            <person name="Chinwalla A."/>
            <person name="Mardis E.R."/>
            <person name="Wilson R.K."/>
        </authorList>
    </citation>
    <scope>NUCLEOTIDE SEQUENCE [LARGE SCALE GENOMIC DNA]</scope>
    <source>
        <strain evidence="3 4">L1-82</strain>
    </source>
</reference>
<dbReference type="InterPro" id="IPR053392">
    <property type="entry name" value="Transposase_IS30-like"/>
</dbReference>
<accession>C7G9X7</accession>
<dbReference type="Proteomes" id="UP000004828">
    <property type="component" value="Unassembled WGS sequence"/>
</dbReference>
<dbReference type="InterPro" id="IPR051917">
    <property type="entry name" value="Transposase-Integrase"/>
</dbReference>
<evidence type="ECO:0000313" key="4">
    <source>
        <dbReference type="Proteomes" id="UP000004828"/>
    </source>
</evidence>
<dbReference type="NCBIfam" id="NF033563">
    <property type="entry name" value="transpos_IS30"/>
    <property type="match status" value="1"/>
</dbReference>
<dbReference type="InterPro" id="IPR036397">
    <property type="entry name" value="RNaseH_sf"/>
</dbReference>
<dbReference type="HOGENOM" id="CLU_046274_0_0_9"/>
<dbReference type="InterPro" id="IPR025246">
    <property type="entry name" value="IS30-like_HTH"/>
</dbReference>
<name>C7G9X7_9FIRM</name>
<keyword evidence="1" id="KW-0233">DNA recombination</keyword>
<dbReference type="GO" id="GO:0015074">
    <property type="term" value="P:DNA integration"/>
    <property type="evidence" value="ECO:0007669"/>
    <property type="project" value="InterPro"/>
</dbReference>
<organism evidence="3 4">
    <name type="scientific">Roseburia intestinalis L1-82</name>
    <dbReference type="NCBI Taxonomy" id="536231"/>
    <lineage>
        <taxon>Bacteria</taxon>
        <taxon>Bacillati</taxon>
        <taxon>Bacillota</taxon>
        <taxon>Clostridia</taxon>
        <taxon>Lachnospirales</taxon>
        <taxon>Lachnospiraceae</taxon>
        <taxon>Roseburia</taxon>
    </lineage>
</organism>
<comment type="caution">
    <text evidence="3">The sequence shown here is derived from an EMBL/GenBank/DDBJ whole genome shotgun (WGS) entry which is preliminary data.</text>
</comment>
<dbReference type="PANTHER" id="PTHR10948">
    <property type="entry name" value="TRANSPOSASE"/>
    <property type="match status" value="1"/>
</dbReference>
<dbReference type="InterPro" id="IPR001584">
    <property type="entry name" value="Integrase_cat-core"/>
</dbReference>
<dbReference type="GO" id="GO:0032196">
    <property type="term" value="P:transposition"/>
    <property type="evidence" value="ECO:0007669"/>
    <property type="project" value="TreeGrafter"/>
</dbReference>
<dbReference type="AlphaFoldDB" id="C7G9X7"/>
<evidence type="ECO:0000259" key="2">
    <source>
        <dbReference type="PROSITE" id="PS50994"/>
    </source>
</evidence>